<feature type="chain" id="PRO_5040934271" evidence="1">
    <location>
        <begin position="26"/>
        <end position="231"/>
    </location>
</feature>
<reference evidence="2" key="1">
    <citation type="submission" date="2022-07" db="EMBL/GenBank/DDBJ databases">
        <title>Phylogenomic reconstructions and comparative analyses of Kickxellomycotina fungi.</title>
        <authorList>
            <person name="Reynolds N.K."/>
            <person name="Stajich J.E."/>
            <person name="Barry K."/>
            <person name="Grigoriev I.V."/>
            <person name="Crous P."/>
            <person name="Smith M.E."/>
        </authorList>
    </citation>
    <scope>NUCLEOTIDE SEQUENCE</scope>
    <source>
        <strain evidence="2">NBRC 100468</strain>
    </source>
</reference>
<evidence type="ECO:0000256" key="1">
    <source>
        <dbReference type="SAM" id="SignalP"/>
    </source>
</evidence>
<keyword evidence="3" id="KW-1185">Reference proteome</keyword>
<dbReference type="Proteomes" id="UP001150538">
    <property type="component" value="Unassembled WGS sequence"/>
</dbReference>
<evidence type="ECO:0000313" key="3">
    <source>
        <dbReference type="Proteomes" id="UP001150538"/>
    </source>
</evidence>
<organism evidence="2 3">
    <name type="scientific">Mycoemilia scoparia</name>
    <dbReference type="NCBI Taxonomy" id="417184"/>
    <lineage>
        <taxon>Eukaryota</taxon>
        <taxon>Fungi</taxon>
        <taxon>Fungi incertae sedis</taxon>
        <taxon>Zoopagomycota</taxon>
        <taxon>Kickxellomycotina</taxon>
        <taxon>Kickxellomycetes</taxon>
        <taxon>Kickxellales</taxon>
        <taxon>Kickxellaceae</taxon>
        <taxon>Mycoemilia</taxon>
    </lineage>
</organism>
<keyword evidence="1" id="KW-0732">Signal</keyword>
<sequence>MRFVKYAAISTLAFALAAAAAPVDGGSNQVAAAVSPQQAGLAIPSGVSGPVDKVVGTATNTVSKVDLPQLTPEQQQTLKPVFDAIESLKATAAKDPKTSADIGNALKTIHDQTKKIVGTANDRQIVASIFSQVIEALVSSKIASTAAASHAKRDGGGSDTNGGGDLLDGLLRKRDTGNLEGDIQVENVIPIYHESSINRFWNALVTLPTNIDKLLSHITIGTYHGHKQGTP</sequence>
<evidence type="ECO:0000313" key="2">
    <source>
        <dbReference type="EMBL" id="KAJ1915136.1"/>
    </source>
</evidence>
<gene>
    <name evidence="2" type="ORF">H4219_004469</name>
</gene>
<proteinExistence type="predicted"/>
<protein>
    <submittedName>
        <fullName evidence="2">Uncharacterized protein</fullName>
    </submittedName>
</protein>
<name>A0A9W7ZZN3_9FUNG</name>
<dbReference type="AlphaFoldDB" id="A0A9W7ZZN3"/>
<dbReference type="EMBL" id="JANBPU010000161">
    <property type="protein sequence ID" value="KAJ1915136.1"/>
    <property type="molecule type" value="Genomic_DNA"/>
</dbReference>
<comment type="caution">
    <text evidence="2">The sequence shown here is derived from an EMBL/GenBank/DDBJ whole genome shotgun (WGS) entry which is preliminary data.</text>
</comment>
<accession>A0A9W7ZZN3</accession>
<feature type="signal peptide" evidence="1">
    <location>
        <begin position="1"/>
        <end position="25"/>
    </location>
</feature>